<organism evidence="1">
    <name type="scientific">Anguilla anguilla</name>
    <name type="common">European freshwater eel</name>
    <name type="synonym">Muraena anguilla</name>
    <dbReference type="NCBI Taxonomy" id="7936"/>
    <lineage>
        <taxon>Eukaryota</taxon>
        <taxon>Metazoa</taxon>
        <taxon>Chordata</taxon>
        <taxon>Craniata</taxon>
        <taxon>Vertebrata</taxon>
        <taxon>Euteleostomi</taxon>
        <taxon>Actinopterygii</taxon>
        <taxon>Neopterygii</taxon>
        <taxon>Teleostei</taxon>
        <taxon>Anguilliformes</taxon>
        <taxon>Anguillidae</taxon>
        <taxon>Anguilla</taxon>
    </lineage>
</organism>
<name>A0A0E9SWL5_ANGAN</name>
<accession>A0A0E9SWL5</accession>
<dbReference type="EMBL" id="GBXM01063659">
    <property type="protein sequence ID" value="JAH44918.1"/>
    <property type="molecule type" value="Transcribed_RNA"/>
</dbReference>
<sequence>MRMNQQNQATCVTQCINTVYRQNNSLQFYNTKEYSV</sequence>
<protein>
    <submittedName>
        <fullName evidence="1">Uncharacterized protein</fullName>
    </submittedName>
</protein>
<reference evidence="1" key="1">
    <citation type="submission" date="2014-11" db="EMBL/GenBank/DDBJ databases">
        <authorList>
            <person name="Amaro Gonzalez C."/>
        </authorList>
    </citation>
    <scope>NUCLEOTIDE SEQUENCE</scope>
</reference>
<reference evidence="1" key="2">
    <citation type="journal article" date="2015" name="Fish Shellfish Immunol.">
        <title>Early steps in the European eel (Anguilla anguilla)-Vibrio vulnificus interaction in the gills: Role of the RtxA13 toxin.</title>
        <authorList>
            <person name="Callol A."/>
            <person name="Pajuelo D."/>
            <person name="Ebbesson L."/>
            <person name="Teles M."/>
            <person name="MacKenzie S."/>
            <person name="Amaro C."/>
        </authorList>
    </citation>
    <scope>NUCLEOTIDE SEQUENCE</scope>
</reference>
<proteinExistence type="predicted"/>
<evidence type="ECO:0000313" key="1">
    <source>
        <dbReference type="EMBL" id="JAH44918.1"/>
    </source>
</evidence>
<dbReference type="AlphaFoldDB" id="A0A0E9SWL5"/>